<evidence type="ECO:0000256" key="2">
    <source>
        <dbReference type="ARBA" id="ARBA00022561"/>
    </source>
</evidence>
<organism evidence="4">
    <name type="scientific">uncultured virus</name>
    <dbReference type="NCBI Taxonomy" id="340016"/>
    <lineage>
        <taxon>Viruses</taxon>
        <taxon>environmental samples</taxon>
    </lineage>
</organism>
<dbReference type="GO" id="GO:0019028">
    <property type="term" value="C:viral capsid"/>
    <property type="evidence" value="ECO:0007669"/>
    <property type="project" value="UniProtKB-KW"/>
</dbReference>
<dbReference type="SUPFAM" id="SSF88650">
    <property type="entry name" value="Satellite viruses"/>
    <property type="match status" value="1"/>
</dbReference>
<dbReference type="Gene3D" id="2.60.120.20">
    <property type="match status" value="1"/>
</dbReference>
<dbReference type="InterPro" id="IPR029053">
    <property type="entry name" value="Viral_coat"/>
</dbReference>
<dbReference type="Pfam" id="PF00844">
    <property type="entry name" value="Gemini_coat"/>
    <property type="match status" value="1"/>
</dbReference>
<keyword evidence="2" id="KW-0167">Capsid protein</keyword>
<dbReference type="GO" id="GO:0005198">
    <property type="term" value="F:structural molecule activity"/>
    <property type="evidence" value="ECO:0007669"/>
    <property type="project" value="InterPro"/>
</dbReference>
<evidence type="ECO:0000256" key="1">
    <source>
        <dbReference type="ARBA" id="ARBA00004328"/>
    </source>
</evidence>
<dbReference type="InterPro" id="IPR037164">
    <property type="entry name" value="Satellite_virus_coat_sf"/>
</dbReference>
<evidence type="ECO:0000256" key="3">
    <source>
        <dbReference type="ARBA" id="ARBA00022844"/>
    </source>
</evidence>
<comment type="subcellular location">
    <subcellularLocation>
        <location evidence="1">Virion</location>
    </subcellularLocation>
</comment>
<protein>
    <submittedName>
        <fullName evidence="4">Capsid</fullName>
    </submittedName>
</protein>
<dbReference type="EMBL" id="KY487948">
    <property type="protein sequence ID" value="AUM61963.1"/>
    <property type="molecule type" value="Genomic_DNA"/>
</dbReference>
<keyword evidence="3" id="KW-0946">Virion</keyword>
<dbReference type="InterPro" id="IPR000263">
    <property type="entry name" value="GV_A/BR1_coat"/>
</dbReference>
<reference evidence="4" key="1">
    <citation type="submission" date="2017-01" db="EMBL/GenBank/DDBJ databases">
        <title>High-throughput sequencing uncovers low homogeneity in the biogeography of single-stranded DNA viruses.</title>
        <authorList>
            <person name="Pearson V.M."/>
            <person name="Rokyta D.R."/>
        </authorList>
    </citation>
    <scope>NUCLEOTIDE SEQUENCE</scope>
</reference>
<proteinExistence type="predicted"/>
<name>A0A2K9LSW2_9VIRU</name>
<evidence type="ECO:0000313" key="4">
    <source>
        <dbReference type="EMBL" id="AUM61963.1"/>
    </source>
</evidence>
<accession>A0A2K9LSW2</accession>
<sequence length="230" mass="24879">MLSRKRPRVSSATGTWKPRKKARFTSRVTPSVGLRTGGWRGVPGRRGELKFVDVASNSTDFSATGVLVLLNGVAPGTGASQRIGKKLVMKSLYFRAAIGSGVTGANVFRGHVRLLFIYDKQTNATAPTVSDILQQPFGSAAMNMDNRDRFVVISDKQFAIDQAGGHQSAFCKFFKKLNLQTIFNAGTAGTVADISTGSVYLLLISDDTGSIGATNQPQISYYNRIRYDDS</sequence>
<gene>
    <name evidence="4" type="primary">Cap</name>
</gene>